<dbReference type="EC" id="2.7.7.65" evidence="1"/>
<dbReference type="InterPro" id="IPR043128">
    <property type="entry name" value="Rev_trsase/Diguanyl_cyclase"/>
</dbReference>
<dbReference type="InterPro" id="IPR029787">
    <property type="entry name" value="Nucleotide_cyclase"/>
</dbReference>
<sequence length="364" mass="40830">MQPILQGLAQMTGQRSHARLERSVITTLARLEGVVSVGMMDLVRLSEADYVLFKHGDGAFCRVCETGCGAEIAGLRPLAEYPELGRAIAHGKRQASAILSTADGDVHVTWLIFWHRQQALQCVELRQNRPFTAERLELIAAVFQVYQNYHDLLDDSERDALTGLYNRKTFDELRFRRASDIPHTPQGQAALQRRRGQGDHPEFSHGAGTPGQPDADESDWLAVIDIDNFKQINDRFGHLYGDEVLLLVANLLKQGFRSTDRVFRYGGEEFVVLLRAADLATTEHVLERLRQAIAAHRFPQVGQVTVSIGFSRAGDATLSTLIEQADRALYYVKRNGKNQLAHYESLLERGLVQAPVQNQEVDLF</sequence>
<dbReference type="PROSITE" id="PS50887">
    <property type="entry name" value="GGDEF"/>
    <property type="match status" value="1"/>
</dbReference>
<protein>
    <recommendedName>
        <fullName evidence="1">diguanylate cyclase</fullName>
        <ecNumber evidence="1">2.7.7.65</ecNumber>
    </recommendedName>
</protein>
<feature type="domain" description="GGDEF" evidence="4">
    <location>
        <begin position="217"/>
        <end position="345"/>
    </location>
</feature>
<dbReference type="Proteomes" id="UP000050580">
    <property type="component" value="Unassembled WGS sequence"/>
</dbReference>
<evidence type="ECO:0000256" key="2">
    <source>
        <dbReference type="ARBA" id="ARBA00034247"/>
    </source>
</evidence>
<dbReference type="NCBIfam" id="TIGR00254">
    <property type="entry name" value="GGDEF"/>
    <property type="match status" value="1"/>
</dbReference>
<dbReference type="EMBL" id="LBNQ01000018">
    <property type="protein sequence ID" value="KKW68633.1"/>
    <property type="molecule type" value="Genomic_DNA"/>
</dbReference>
<organism evidence="5 6">
    <name type="scientific">Lampropedia cohaerens</name>
    <dbReference type="NCBI Taxonomy" id="1610491"/>
    <lineage>
        <taxon>Bacteria</taxon>
        <taxon>Pseudomonadati</taxon>
        <taxon>Pseudomonadota</taxon>
        <taxon>Betaproteobacteria</taxon>
        <taxon>Burkholderiales</taxon>
        <taxon>Comamonadaceae</taxon>
        <taxon>Lampropedia</taxon>
    </lineage>
</organism>
<evidence type="ECO:0000256" key="1">
    <source>
        <dbReference type="ARBA" id="ARBA00012528"/>
    </source>
</evidence>
<proteinExistence type="predicted"/>
<comment type="catalytic activity">
    <reaction evidence="2">
        <text>2 GTP = 3',3'-c-di-GMP + 2 diphosphate</text>
        <dbReference type="Rhea" id="RHEA:24898"/>
        <dbReference type="ChEBI" id="CHEBI:33019"/>
        <dbReference type="ChEBI" id="CHEBI:37565"/>
        <dbReference type="ChEBI" id="CHEBI:58805"/>
        <dbReference type="EC" id="2.7.7.65"/>
    </reaction>
</comment>
<dbReference type="InterPro" id="IPR050469">
    <property type="entry name" value="Diguanylate_Cyclase"/>
</dbReference>
<comment type="caution">
    <text evidence="5">The sequence shown here is derived from an EMBL/GenBank/DDBJ whole genome shotgun (WGS) entry which is preliminary data.</text>
</comment>
<dbReference type="GO" id="GO:0052621">
    <property type="term" value="F:diguanylate cyclase activity"/>
    <property type="evidence" value="ECO:0007669"/>
    <property type="project" value="UniProtKB-EC"/>
</dbReference>
<evidence type="ECO:0000259" key="4">
    <source>
        <dbReference type="PROSITE" id="PS50887"/>
    </source>
</evidence>
<dbReference type="AlphaFoldDB" id="A0A0U1Q1J9"/>
<evidence type="ECO:0000313" key="5">
    <source>
        <dbReference type="EMBL" id="KKW68633.1"/>
    </source>
</evidence>
<dbReference type="Gene3D" id="3.30.70.270">
    <property type="match status" value="1"/>
</dbReference>
<evidence type="ECO:0000256" key="3">
    <source>
        <dbReference type="SAM" id="MobiDB-lite"/>
    </source>
</evidence>
<feature type="region of interest" description="Disordered" evidence="3">
    <location>
        <begin position="184"/>
        <end position="214"/>
    </location>
</feature>
<dbReference type="SMART" id="SM00267">
    <property type="entry name" value="GGDEF"/>
    <property type="match status" value="1"/>
</dbReference>
<dbReference type="GO" id="GO:0005886">
    <property type="term" value="C:plasma membrane"/>
    <property type="evidence" value="ECO:0007669"/>
    <property type="project" value="TreeGrafter"/>
</dbReference>
<dbReference type="SUPFAM" id="SSF55073">
    <property type="entry name" value="Nucleotide cyclase"/>
    <property type="match status" value="1"/>
</dbReference>
<dbReference type="Pfam" id="PF00990">
    <property type="entry name" value="GGDEF"/>
    <property type="match status" value="1"/>
</dbReference>
<name>A0A0U1Q1J9_9BURK</name>
<dbReference type="GO" id="GO:0043709">
    <property type="term" value="P:cell adhesion involved in single-species biofilm formation"/>
    <property type="evidence" value="ECO:0007669"/>
    <property type="project" value="TreeGrafter"/>
</dbReference>
<dbReference type="CDD" id="cd01949">
    <property type="entry name" value="GGDEF"/>
    <property type="match status" value="1"/>
</dbReference>
<dbReference type="PANTHER" id="PTHR45138">
    <property type="entry name" value="REGULATORY COMPONENTS OF SENSORY TRANSDUCTION SYSTEM"/>
    <property type="match status" value="1"/>
</dbReference>
<dbReference type="FunFam" id="3.30.70.270:FF:000001">
    <property type="entry name" value="Diguanylate cyclase domain protein"/>
    <property type="match status" value="1"/>
</dbReference>
<evidence type="ECO:0000313" key="6">
    <source>
        <dbReference type="Proteomes" id="UP000050580"/>
    </source>
</evidence>
<dbReference type="PANTHER" id="PTHR45138:SF9">
    <property type="entry name" value="DIGUANYLATE CYCLASE DGCM-RELATED"/>
    <property type="match status" value="1"/>
</dbReference>
<gene>
    <name evidence="5" type="ORF">AAV94_04460</name>
</gene>
<dbReference type="GO" id="GO:1902201">
    <property type="term" value="P:negative regulation of bacterial-type flagellum-dependent cell motility"/>
    <property type="evidence" value="ECO:0007669"/>
    <property type="project" value="TreeGrafter"/>
</dbReference>
<dbReference type="InterPro" id="IPR000160">
    <property type="entry name" value="GGDEF_dom"/>
</dbReference>
<dbReference type="STRING" id="1610491.AAV94_04460"/>
<keyword evidence="6" id="KW-1185">Reference proteome</keyword>
<accession>A0A0U1Q1J9</accession>
<reference evidence="5 6" key="1">
    <citation type="submission" date="2015-05" db="EMBL/GenBank/DDBJ databases">
        <title>Draft genome sequence of Lampropedia sp. CT6, isolated from the microbial mat of a hot water spring, located at Manikaran, India.</title>
        <authorList>
            <person name="Tripathi C."/>
            <person name="Rani P."/>
            <person name="Mahato N.K."/>
            <person name="Lal R."/>
        </authorList>
    </citation>
    <scope>NUCLEOTIDE SEQUENCE [LARGE SCALE GENOMIC DNA]</scope>
    <source>
        <strain evidence="5 6">CT6</strain>
    </source>
</reference>